<dbReference type="GeneID" id="36401367"/>
<dbReference type="Proteomes" id="UP000054928">
    <property type="component" value="Unassembled WGS sequence"/>
</dbReference>
<dbReference type="RefSeq" id="XP_024584862.1">
    <property type="nucleotide sequence ID" value="XM_024719577.1"/>
</dbReference>
<organism evidence="1 2">
    <name type="scientific">Plasmopara halstedii</name>
    <name type="common">Downy mildew of sunflower</name>
    <dbReference type="NCBI Taxonomy" id="4781"/>
    <lineage>
        <taxon>Eukaryota</taxon>
        <taxon>Sar</taxon>
        <taxon>Stramenopiles</taxon>
        <taxon>Oomycota</taxon>
        <taxon>Peronosporomycetes</taxon>
        <taxon>Peronosporales</taxon>
        <taxon>Peronosporaceae</taxon>
        <taxon>Plasmopara</taxon>
    </lineage>
</organism>
<accession>A0A0P1B1D1</accession>
<protein>
    <submittedName>
        <fullName evidence="1">Uncharacterized protein</fullName>
    </submittedName>
</protein>
<dbReference type="EMBL" id="CCYD01002939">
    <property type="protein sequence ID" value="CEG48493.1"/>
    <property type="molecule type" value="Genomic_DNA"/>
</dbReference>
<dbReference type="AlphaFoldDB" id="A0A0P1B1D1"/>
<evidence type="ECO:0000313" key="2">
    <source>
        <dbReference type="Proteomes" id="UP000054928"/>
    </source>
</evidence>
<evidence type="ECO:0000313" key="1">
    <source>
        <dbReference type="EMBL" id="CEG48493.1"/>
    </source>
</evidence>
<reference evidence="2" key="1">
    <citation type="submission" date="2014-09" db="EMBL/GenBank/DDBJ databases">
        <authorList>
            <person name="Sharma Rahul"/>
            <person name="Thines Marco"/>
        </authorList>
    </citation>
    <scope>NUCLEOTIDE SEQUENCE [LARGE SCALE GENOMIC DNA]</scope>
</reference>
<proteinExistence type="predicted"/>
<name>A0A0P1B1D1_PLAHL</name>
<sequence>MLGNGDAPTLTLAIDQMLNKSCSRLKKEPRQRRQDVAIGVHPSPAHVVQLLRNKIHARAPEGPIACFEHATSHISYADTTSFCRCCGQTRRSHGSFGNVAV</sequence>
<keyword evidence="2" id="KW-1185">Reference proteome</keyword>